<evidence type="ECO:0000256" key="6">
    <source>
        <dbReference type="SAM" id="MobiDB-lite"/>
    </source>
</evidence>
<comment type="similarity">
    <text evidence="1">Belongs to the peptidase A1 family.</text>
</comment>
<keyword evidence="3" id="KW-0064">Aspartyl protease</keyword>
<evidence type="ECO:0000256" key="7">
    <source>
        <dbReference type="SAM" id="SignalP"/>
    </source>
</evidence>
<dbReference type="OMA" id="VYVQNAP"/>
<keyword evidence="7" id="KW-0732">Signal</keyword>
<keyword evidence="2" id="KW-0645">Protease</keyword>
<gene>
    <name evidence="9" type="ORF">TRITD_1Av1G230950</name>
</gene>
<evidence type="ECO:0000256" key="3">
    <source>
        <dbReference type="ARBA" id="ARBA00022750"/>
    </source>
</evidence>
<dbReference type="CDD" id="cd05476">
    <property type="entry name" value="pepsin_A_like_plant"/>
    <property type="match status" value="1"/>
</dbReference>
<feature type="domain" description="Peptidase A1" evidence="8">
    <location>
        <begin position="132"/>
        <end position="510"/>
    </location>
</feature>
<dbReference type="PROSITE" id="PS51767">
    <property type="entry name" value="PEPTIDASE_A1"/>
    <property type="match status" value="1"/>
</dbReference>
<evidence type="ECO:0000256" key="1">
    <source>
        <dbReference type="ARBA" id="ARBA00007447"/>
    </source>
</evidence>
<dbReference type="Pfam" id="PF14543">
    <property type="entry name" value="TAXi_N"/>
    <property type="match status" value="1"/>
</dbReference>
<dbReference type="PANTHER" id="PTHR47967:SF84">
    <property type="entry name" value="OS05G0596000 PROTEIN"/>
    <property type="match status" value="1"/>
</dbReference>
<dbReference type="Gene3D" id="2.40.70.10">
    <property type="entry name" value="Acid Proteases"/>
    <property type="match status" value="2"/>
</dbReference>
<dbReference type="PANTHER" id="PTHR47967">
    <property type="entry name" value="OS07G0603500 PROTEIN-RELATED"/>
    <property type="match status" value="1"/>
</dbReference>
<feature type="chain" id="PRO_5040372310" description="Peptidase A1 domain-containing protein" evidence="7">
    <location>
        <begin position="30"/>
        <end position="542"/>
    </location>
</feature>
<dbReference type="Pfam" id="PF14541">
    <property type="entry name" value="TAXi_C"/>
    <property type="match status" value="1"/>
</dbReference>
<dbReference type="InterPro" id="IPR032799">
    <property type="entry name" value="TAXi_C"/>
</dbReference>
<feature type="region of interest" description="Disordered" evidence="6">
    <location>
        <begin position="517"/>
        <end position="542"/>
    </location>
</feature>
<evidence type="ECO:0000256" key="2">
    <source>
        <dbReference type="ARBA" id="ARBA00022670"/>
    </source>
</evidence>
<reference evidence="9 10" key="1">
    <citation type="submission" date="2017-09" db="EMBL/GenBank/DDBJ databases">
        <authorList>
            <consortium name="International Durum Wheat Genome Sequencing Consortium (IDWGSC)"/>
            <person name="Milanesi L."/>
        </authorList>
    </citation>
    <scope>NUCLEOTIDE SEQUENCE [LARGE SCALE GENOMIC DNA]</scope>
    <source>
        <strain evidence="10">cv. Svevo</strain>
    </source>
</reference>
<accession>A0A9R0QHW9</accession>
<dbReference type="EMBL" id="LT934111">
    <property type="protein sequence ID" value="VAH11800.1"/>
    <property type="molecule type" value="Genomic_DNA"/>
</dbReference>
<name>A0A9R0QHW9_TRITD</name>
<sequence length="542" mass="58819">MTKMHGHYVAAAAVVVVAVVLLLPGCLDAAFPDPDEVVIVDAGALEEGSSCYFPVTAPVVPESPEARREHYRAIAAKDLARHQRMAASSRRRQLAASDMPDLLAATSGSGTALSTFELPMQSALDSMDVGMYLVTVHFGTPAVAYSMALDTANDLTWLNCRLRGHRRHRDRDRTNANAKTMSLEQALEPPLVKKTWYRPARSSSWRRYRCSMRDSCARFPHVACKTPNHNESCSYHQHLQDGTETRGIFGRETATVAVSGGRQARLPGLVLGCSTFESGGTVDAHDGVLTLGNDKVSFGRIAGKSFQGLFSFCLLATHSGRDAFSYLTFGPNPAMEAGGGAGFGETDIVYVQNAPSLGVQVTAVFVNGQRLNIPPEVWNYRINGGLNLDTGTSVTSLLEPAYSVVTRALATLLDPKLDKAAEEVIPFEHCYKWDGKNPAPEAIVPKLELVLMGGARLEPSPKGVLMPEVVPGVACIGFFRREVGPNILGNVHMQEHIWEFDDVKGKLRFKKDKCTTHINIPPPNANPKPNPNPNPNPNPTNN</sequence>
<evidence type="ECO:0000313" key="10">
    <source>
        <dbReference type="Proteomes" id="UP000324705"/>
    </source>
</evidence>
<dbReference type="InterPro" id="IPR051708">
    <property type="entry name" value="Plant_Aspart_Prot_A1"/>
</dbReference>
<keyword evidence="10" id="KW-1185">Reference proteome</keyword>
<dbReference type="Proteomes" id="UP000324705">
    <property type="component" value="Chromosome 1A"/>
</dbReference>
<dbReference type="InterPro" id="IPR034161">
    <property type="entry name" value="Pepsin-like_plant"/>
</dbReference>
<feature type="compositionally biased region" description="Pro residues" evidence="6">
    <location>
        <begin position="520"/>
        <end position="542"/>
    </location>
</feature>
<dbReference type="InterPro" id="IPR033121">
    <property type="entry name" value="PEPTIDASE_A1"/>
</dbReference>
<dbReference type="InterPro" id="IPR032861">
    <property type="entry name" value="TAXi_N"/>
</dbReference>
<keyword evidence="5" id="KW-0325">Glycoprotein</keyword>
<organism evidence="9 10">
    <name type="scientific">Triticum turgidum subsp. durum</name>
    <name type="common">Durum wheat</name>
    <name type="synonym">Triticum durum</name>
    <dbReference type="NCBI Taxonomy" id="4567"/>
    <lineage>
        <taxon>Eukaryota</taxon>
        <taxon>Viridiplantae</taxon>
        <taxon>Streptophyta</taxon>
        <taxon>Embryophyta</taxon>
        <taxon>Tracheophyta</taxon>
        <taxon>Spermatophyta</taxon>
        <taxon>Magnoliopsida</taxon>
        <taxon>Liliopsida</taxon>
        <taxon>Poales</taxon>
        <taxon>Poaceae</taxon>
        <taxon>BOP clade</taxon>
        <taxon>Pooideae</taxon>
        <taxon>Triticodae</taxon>
        <taxon>Triticeae</taxon>
        <taxon>Triticinae</taxon>
        <taxon>Triticum</taxon>
    </lineage>
</organism>
<feature type="signal peptide" evidence="7">
    <location>
        <begin position="1"/>
        <end position="29"/>
    </location>
</feature>
<dbReference type="GO" id="GO:0004190">
    <property type="term" value="F:aspartic-type endopeptidase activity"/>
    <property type="evidence" value="ECO:0007669"/>
    <property type="project" value="UniProtKB-KW"/>
</dbReference>
<proteinExistence type="inferred from homology"/>
<protein>
    <recommendedName>
        <fullName evidence="8">Peptidase A1 domain-containing protein</fullName>
    </recommendedName>
</protein>
<dbReference type="InterPro" id="IPR021109">
    <property type="entry name" value="Peptidase_aspartic_dom_sf"/>
</dbReference>
<keyword evidence="4" id="KW-0378">Hydrolase</keyword>
<dbReference type="Gramene" id="TRITD1Av1G230950.1">
    <property type="protein sequence ID" value="TRITD1Av1G230950.1"/>
    <property type="gene ID" value="TRITD1Av1G230950"/>
</dbReference>
<evidence type="ECO:0000259" key="8">
    <source>
        <dbReference type="PROSITE" id="PS51767"/>
    </source>
</evidence>
<dbReference type="GO" id="GO:0006508">
    <property type="term" value="P:proteolysis"/>
    <property type="evidence" value="ECO:0007669"/>
    <property type="project" value="UniProtKB-KW"/>
</dbReference>
<evidence type="ECO:0000256" key="4">
    <source>
        <dbReference type="ARBA" id="ARBA00022801"/>
    </source>
</evidence>
<dbReference type="SUPFAM" id="SSF50630">
    <property type="entry name" value="Acid proteases"/>
    <property type="match status" value="1"/>
</dbReference>
<evidence type="ECO:0000313" key="9">
    <source>
        <dbReference type="EMBL" id="VAH11800.1"/>
    </source>
</evidence>
<evidence type="ECO:0000256" key="5">
    <source>
        <dbReference type="ARBA" id="ARBA00023180"/>
    </source>
</evidence>
<dbReference type="AlphaFoldDB" id="A0A9R0QHW9"/>